<dbReference type="EMBL" id="RXOE01000001">
    <property type="protein sequence ID" value="RTQ37220.1"/>
    <property type="molecule type" value="Genomic_DNA"/>
</dbReference>
<keyword evidence="3" id="KW-1185">Reference proteome</keyword>
<feature type="chain" id="PRO_5018589341" evidence="1">
    <location>
        <begin position="30"/>
        <end position="307"/>
    </location>
</feature>
<sequence>MSAWAFIARRLALPGLAAAVAFAGSVAHAASAQYCDRTQPLNASQQDRVLRFAGAVQEALSSTGGDAVLISRSGLDLSRFRIRYSHAAIAWKGADGTWLARQLYYACDEGHPRLYDQGLAGFVMGIDDPALGYVSIVSLPSEAARALRNAALDTPRALHLLAARYSANAYPFSLRYQNCNQWVMELLAVAWGKLPDGDDLRERAQQWLRAAPYRPEPVDVGSHALVFASNFVPLLHLDDHPEDDIYALKLRVSLPSTVETFVREQQGAASERIELCHDGRQVVVHRGWEPVADGCRPAEGDRVVLFD</sequence>
<evidence type="ECO:0000313" key="3">
    <source>
        <dbReference type="Proteomes" id="UP000267418"/>
    </source>
</evidence>
<proteinExistence type="predicted"/>
<feature type="signal peptide" evidence="1">
    <location>
        <begin position="1"/>
        <end position="29"/>
    </location>
</feature>
<dbReference type="InterPro" id="IPR014547">
    <property type="entry name" value="UCP028477"/>
</dbReference>
<dbReference type="Proteomes" id="UP000267418">
    <property type="component" value="Unassembled WGS sequence"/>
</dbReference>
<gene>
    <name evidence="2" type="ORF">EJP69_05690</name>
</gene>
<dbReference type="AlphaFoldDB" id="A0A3S0H415"/>
<reference evidence="2 3" key="1">
    <citation type="submission" date="2018-12" db="EMBL/GenBank/DDBJ databases">
        <title>The genome of Variovorax gossypii DSM 100435.</title>
        <authorList>
            <person name="Gao J."/>
            <person name="Sun J."/>
        </authorList>
    </citation>
    <scope>NUCLEOTIDE SEQUENCE [LARGE SCALE GENOMIC DNA]</scope>
    <source>
        <strain evidence="2 3">DSM 100435</strain>
    </source>
</reference>
<evidence type="ECO:0000313" key="2">
    <source>
        <dbReference type="EMBL" id="RTQ37220.1"/>
    </source>
</evidence>
<protein>
    <submittedName>
        <fullName evidence="2">DUF2145 domain-containing protein</fullName>
    </submittedName>
</protein>
<comment type="caution">
    <text evidence="2">The sequence shown here is derived from an EMBL/GenBank/DDBJ whole genome shotgun (WGS) entry which is preliminary data.</text>
</comment>
<dbReference type="PIRSF" id="PIRSF028477">
    <property type="entry name" value="UCP028477"/>
    <property type="match status" value="1"/>
</dbReference>
<dbReference type="RefSeq" id="WP_126468954.1">
    <property type="nucleotide sequence ID" value="NZ_RXOE01000001.1"/>
</dbReference>
<keyword evidence="1" id="KW-0732">Signal</keyword>
<dbReference type="Pfam" id="PF09916">
    <property type="entry name" value="DUF2145"/>
    <property type="match status" value="1"/>
</dbReference>
<dbReference type="OrthoDB" id="9000139at2"/>
<accession>A0A3S0H415</accession>
<evidence type="ECO:0000256" key="1">
    <source>
        <dbReference type="SAM" id="SignalP"/>
    </source>
</evidence>
<name>A0A3S0H415_9BURK</name>
<organism evidence="2 3">
    <name type="scientific">Variovorax gossypii</name>
    <dbReference type="NCBI Taxonomy" id="1679495"/>
    <lineage>
        <taxon>Bacteria</taxon>
        <taxon>Pseudomonadati</taxon>
        <taxon>Pseudomonadota</taxon>
        <taxon>Betaproteobacteria</taxon>
        <taxon>Burkholderiales</taxon>
        <taxon>Comamonadaceae</taxon>
        <taxon>Variovorax</taxon>
    </lineage>
</organism>